<organism evidence="1">
    <name type="scientific">hydrothermal vent metagenome</name>
    <dbReference type="NCBI Taxonomy" id="652676"/>
    <lineage>
        <taxon>unclassified sequences</taxon>
        <taxon>metagenomes</taxon>
        <taxon>ecological metagenomes</taxon>
    </lineage>
</organism>
<dbReference type="SUPFAM" id="SSF52096">
    <property type="entry name" value="ClpP/crotonase"/>
    <property type="match status" value="1"/>
</dbReference>
<protein>
    <recommendedName>
        <fullName evidence="2">Nodulation protein NfeD</fullName>
    </recommendedName>
</protein>
<evidence type="ECO:0008006" key="2">
    <source>
        <dbReference type="Google" id="ProtNLM"/>
    </source>
</evidence>
<dbReference type="InterPro" id="IPR029045">
    <property type="entry name" value="ClpP/crotonase-like_dom_sf"/>
</dbReference>
<feature type="non-terminal residue" evidence="1">
    <location>
        <position position="71"/>
    </location>
</feature>
<dbReference type="AlphaFoldDB" id="A0A3B1CMB7"/>
<accession>A0A3B1CMB7</accession>
<dbReference type="Gene3D" id="3.90.226.10">
    <property type="entry name" value="2-enoyl-CoA Hydratase, Chain A, domain 1"/>
    <property type="match status" value="1"/>
</dbReference>
<proteinExistence type="predicted"/>
<name>A0A3B1CMB7_9ZZZZ</name>
<evidence type="ECO:0000313" key="1">
    <source>
        <dbReference type="EMBL" id="VAX27641.1"/>
    </source>
</evidence>
<gene>
    <name evidence="1" type="ORF">MNBD_NITROSPIRAE02-1389</name>
</gene>
<reference evidence="1" key="1">
    <citation type="submission" date="2018-06" db="EMBL/GenBank/DDBJ databases">
        <authorList>
            <person name="Zhirakovskaya E."/>
        </authorList>
    </citation>
    <scope>NUCLEOTIDE SEQUENCE</scope>
</reference>
<dbReference type="EMBL" id="UOGH01000054">
    <property type="protein sequence ID" value="VAX27641.1"/>
    <property type="molecule type" value="Genomic_DNA"/>
</dbReference>
<sequence>MKTLKVAILFFLIFLSLPVLLFSGENRAGQVMVITVQGVINPVSSEYIAKSIEEANEEGMEALVIELDTPG</sequence>